<evidence type="ECO:0000313" key="2">
    <source>
        <dbReference type="Proteomes" id="UP000054359"/>
    </source>
</evidence>
<name>A0A087TRT9_STEMI</name>
<organism evidence="1 2">
    <name type="scientific">Stegodyphus mimosarum</name>
    <name type="common">African social velvet spider</name>
    <dbReference type="NCBI Taxonomy" id="407821"/>
    <lineage>
        <taxon>Eukaryota</taxon>
        <taxon>Metazoa</taxon>
        <taxon>Ecdysozoa</taxon>
        <taxon>Arthropoda</taxon>
        <taxon>Chelicerata</taxon>
        <taxon>Arachnida</taxon>
        <taxon>Araneae</taxon>
        <taxon>Araneomorphae</taxon>
        <taxon>Entelegynae</taxon>
        <taxon>Eresoidea</taxon>
        <taxon>Eresidae</taxon>
        <taxon>Stegodyphus</taxon>
    </lineage>
</organism>
<gene>
    <name evidence="1" type="ORF">X975_21082</name>
</gene>
<protein>
    <submittedName>
        <fullName evidence="1">Uncharacterized protein</fullName>
    </submittedName>
</protein>
<dbReference type="EMBL" id="KK116449">
    <property type="protein sequence ID" value="KFM67828.1"/>
    <property type="molecule type" value="Genomic_DNA"/>
</dbReference>
<dbReference type="AlphaFoldDB" id="A0A087TRT9"/>
<keyword evidence="2" id="KW-1185">Reference proteome</keyword>
<proteinExistence type="predicted"/>
<accession>A0A087TRT9</accession>
<sequence>MLIVKMLLKGTNTAGHRTVHLHLGLPLIFLRFSFEFGSKNL</sequence>
<reference evidence="1 2" key="1">
    <citation type="submission" date="2013-11" db="EMBL/GenBank/DDBJ databases">
        <title>Genome sequencing of Stegodyphus mimosarum.</title>
        <authorList>
            <person name="Bechsgaard J."/>
        </authorList>
    </citation>
    <scope>NUCLEOTIDE SEQUENCE [LARGE SCALE GENOMIC DNA]</scope>
</reference>
<feature type="non-terminal residue" evidence="1">
    <location>
        <position position="41"/>
    </location>
</feature>
<dbReference type="Proteomes" id="UP000054359">
    <property type="component" value="Unassembled WGS sequence"/>
</dbReference>
<evidence type="ECO:0000313" key="1">
    <source>
        <dbReference type="EMBL" id="KFM67828.1"/>
    </source>
</evidence>